<dbReference type="OrthoDB" id="6628365at2"/>
<name>A0A1S1HTR0_PROST</name>
<protein>
    <submittedName>
        <fullName evidence="1">Uncharacterized protein</fullName>
    </submittedName>
</protein>
<keyword evidence="2" id="KW-1185">Reference proteome</keyword>
<dbReference type="RefSeq" id="WP_070925786.1">
    <property type="nucleotide sequence ID" value="NZ_VAUE01000018.1"/>
</dbReference>
<organism evidence="1 2">
    <name type="scientific">Providencia stuartii</name>
    <dbReference type="NCBI Taxonomy" id="588"/>
    <lineage>
        <taxon>Bacteria</taxon>
        <taxon>Pseudomonadati</taxon>
        <taxon>Pseudomonadota</taxon>
        <taxon>Gammaproteobacteria</taxon>
        <taxon>Enterobacterales</taxon>
        <taxon>Morganellaceae</taxon>
        <taxon>Providencia</taxon>
    </lineage>
</organism>
<proteinExistence type="predicted"/>
<dbReference type="AlphaFoldDB" id="A0A1S1HTR0"/>
<dbReference type="Proteomes" id="UP000179588">
    <property type="component" value="Unassembled WGS sequence"/>
</dbReference>
<dbReference type="EMBL" id="LVIE01000057">
    <property type="protein sequence ID" value="OHT25232.1"/>
    <property type="molecule type" value="Genomic_DNA"/>
</dbReference>
<evidence type="ECO:0000313" key="2">
    <source>
        <dbReference type="Proteomes" id="UP000179588"/>
    </source>
</evidence>
<accession>A0A1S1HTR0</accession>
<dbReference type="Gene3D" id="2.60.40.2700">
    <property type="match status" value="1"/>
</dbReference>
<sequence>MANRTKINLLIRLITLTTGLVIGGEVSASVIEVNAKTSPVIGHAPVVNDVTFDKTTPAVNDTVTATPTMTDADNDTLDVPLYQWQLDGKDISGATQNSYTLVAGDNNKRQLTVVVTPQTNPTITEPAIGTAFTSSPLITKGLVPEALDVKIDGIPIIGEVLRGSYRYHYGDNSSDKENTSIGGTSYEWSCSRGGSKHTLTKSIAYIIKKADLGCAITFNVTPHATDLSIGKQAQSNVVDIAEVGVRLFNGDQIGEHSGSGYNIEIDYKHLGYGTPTSITIREYDYSGGYTKKTYNIGDLTSSKSIVTDNGSTIKFGQKLISGNLITGNSLYCMVIVNFSSGKIASGSSADLRVQAVNRHH</sequence>
<comment type="caution">
    <text evidence="1">The sequence shown here is derived from an EMBL/GenBank/DDBJ whole genome shotgun (WGS) entry which is preliminary data.</text>
</comment>
<evidence type="ECO:0000313" key="1">
    <source>
        <dbReference type="EMBL" id="OHT25232.1"/>
    </source>
</evidence>
<reference evidence="1 2" key="1">
    <citation type="submission" date="2016-03" db="EMBL/GenBank/DDBJ databases">
        <title>Genome sequence of Providencia stuartii strain, isolated from the salivary glands of larval Lucilia sericata.</title>
        <authorList>
            <person name="Yuan Y."/>
            <person name="Zhang Y."/>
            <person name="Fu S."/>
            <person name="Crippen T.L."/>
            <person name="Visi D."/>
            <person name="Benbow M.E."/>
            <person name="Allen M."/>
            <person name="Tomberlin J.K."/>
            <person name="Sze S.-H."/>
            <person name="Tarone A.M."/>
        </authorList>
    </citation>
    <scope>NUCLEOTIDE SEQUENCE [LARGE SCALE GENOMIC DNA]</scope>
    <source>
        <strain evidence="1 2">Crippen</strain>
    </source>
</reference>
<gene>
    <name evidence="1" type="ORF">A3Q29_15070</name>
</gene>